<evidence type="ECO:0000256" key="2">
    <source>
        <dbReference type="ARBA" id="ARBA00023043"/>
    </source>
</evidence>
<dbReference type="Pfam" id="PF13857">
    <property type="entry name" value="Ank_5"/>
    <property type="match status" value="1"/>
</dbReference>
<dbReference type="PANTHER" id="PTHR24201">
    <property type="entry name" value="ANK_REP_REGION DOMAIN-CONTAINING PROTEIN"/>
    <property type="match status" value="1"/>
</dbReference>
<dbReference type="PROSITE" id="PS50088">
    <property type="entry name" value="ANK_REPEAT"/>
    <property type="match status" value="2"/>
</dbReference>
<evidence type="ECO:0000313" key="4">
    <source>
        <dbReference type="EMBL" id="CAE7887685.1"/>
    </source>
</evidence>
<dbReference type="InterPro" id="IPR036770">
    <property type="entry name" value="Ankyrin_rpt-contain_sf"/>
</dbReference>
<organism evidence="4 5">
    <name type="scientific">Symbiodinium necroappetens</name>
    <dbReference type="NCBI Taxonomy" id="1628268"/>
    <lineage>
        <taxon>Eukaryota</taxon>
        <taxon>Sar</taxon>
        <taxon>Alveolata</taxon>
        <taxon>Dinophyceae</taxon>
        <taxon>Suessiales</taxon>
        <taxon>Symbiodiniaceae</taxon>
        <taxon>Symbiodinium</taxon>
    </lineage>
</organism>
<comment type="caution">
    <text evidence="4">The sequence shown here is derived from an EMBL/GenBank/DDBJ whole genome shotgun (WGS) entry which is preliminary data.</text>
</comment>
<accession>A0A813B5B0</accession>
<feature type="repeat" description="ANK" evidence="3">
    <location>
        <begin position="15"/>
        <end position="47"/>
    </location>
</feature>
<sequence length="317" mass="34198">VGSDLNAKLGDGYWTGWTAAHYAAHYGHAAALKFLHEAGADLSAINAEGCTPAYEAVREGGRSFFAGDCRGVGPGSGAAQRRRLVKELQRRCVAVMRGIVRRGPSRPIAVTSLAFKSEPASAGNFHTWPSHFAPLHDVELPNTARPHGPPERSNTRLLLREQPDLAVLREGRHVTILGSRYQRNGASSLEGPSHLDQVGFCLVHSGETAKNPLFALTTTLREALEVLAKTMAAAMQWGPTWRSRTHKVDGPPAHAAAGNGRVEALRVLIQAGVNLNAKMVDGETPADLAARESHDEALKLILEANMTDRFQLLSYMV</sequence>
<dbReference type="InterPro" id="IPR050776">
    <property type="entry name" value="Ank_Repeat/CDKN_Inhibitor"/>
</dbReference>
<keyword evidence="5" id="KW-1185">Reference proteome</keyword>
<gene>
    <name evidence="4" type="primary">Dapk1</name>
    <name evidence="4" type="ORF">SNEC2469_LOCUS29389</name>
</gene>
<dbReference type="PROSITE" id="PS50297">
    <property type="entry name" value="ANK_REP_REGION"/>
    <property type="match status" value="1"/>
</dbReference>
<evidence type="ECO:0000256" key="3">
    <source>
        <dbReference type="PROSITE-ProRule" id="PRU00023"/>
    </source>
</evidence>
<protein>
    <submittedName>
        <fullName evidence="4">Dapk1 protein</fullName>
    </submittedName>
</protein>
<dbReference type="SUPFAM" id="SSF48403">
    <property type="entry name" value="Ankyrin repeat"/>
    <property type="match status" value="1"/>
</dbReference>
<evidence type="ECO:0000313" key="5">
    <source>
        <dbReference type="Proteomes" id="UP000601435"/>
    </source>
</evidence>
<dbReference type="AlphaFoldDB" id="A0A813B5B0"/>
<dbReference type="Pfam" id="PF12796">
    <property type="entry name" value="Ank_2"/>
    <property type="match status" value="1"/>
</dbReference>
<feature type="repeat" description="ANK" evidence="3">
    <location>
        <begin position="252"/>
        <end position="280"/>
    </location>
</feature>
<dbReference type="OrthoDB" id="194358at2759"/>
<name>A0A813B5B0_9DINO</name>
<evidence type="ECO:0000256" key="1">
    <source>
        <dbReference type="ARBA" id="ARBA00022737"/>
    </source>
</evidence>
<dbReference type="SMART" id="SM00248">
    <property type="entry name" value="ANK"/>
    <property type="match status" value="3"/>
</dbReference>
<keyword evidence="2 3" id="KW-0040">ANK repeat</keyword>
<dbReference type="InterPro" id="IPR002110">
    <property type="entry name" value="Ankyrin_rpt"/>
</dbReference>
<feature type="non-terminal residue" evidence="4">
    <location>
        <position position="317"/>
    </location>
</feature>
<proteinExistence type="predicted"/>
<reference evidence="4" key="1">
    <citation type="submission" date="2021-02" db="EMBL/GenBank/DDBJ databases">
        <authorList>
            <person name="Dougan E. K."/>
            <person name="Rhodes N."/>
            <person name="Thang M."/>
            <person name="Chan C."/>
        </authorList>
    </citation>
    <scope>NUCLEOTIDE SEQUENCE</scope>
</reference>
<keyword evidence="1" id="KW-0677">Repeat</keyword>
<dbReference type="Gene3D" id="1.25.40.20">
    <property type="entry name" value="Ankyrin repeat-containing domain"/>
    <property type="match status" value="2"/>
</dbReference>
<dbReference type="EMBL" id="CAJNJA010066013">
    <property type="protein sequence ID" value="CAE7887685.1"/>
    <property type="molecule type" value="Genomic_DNA"/>
</dbReference>
<dbReference type="Proteomes" id="UP000601435">
    <property type="component" value="Unassembled WGS sequence"/>
</dbReference>
<feature type="non-terminal residue" evidence="4">
    <location>
        <position position="1"/>
    </location>
</feature>